<dbReference type="PROSITE" id="PS50949">
    <property type="entry name" value="HTH_GNTR"/>
    <property type="match status" value="1"/>
</dbReference>
<dbReference type="SMART" id="SM00345">
    <property type="entry name" value="HTH_GNTR"/>
    <property type="match status" value="1"/>
</dbReference>
<proteinExistence type="predicted"/>
<evidence type="ECO:0000256" key="2">
    <source>
        <dbReference type="ARBA" id="ARBA00023125"/>
    </source>
</evidence>
<dbReference type="PANTHER" id="PTHR43537:SF43">
    <property type="entry name" value="GNTR-FAMILY TRANSCRIPTIONAL REGULATOR"/>
    <property type="match status" value="1"/>
</dbReference>
<dbReference type="InterPro" id="IPR011711">
    <property type="entry name" value="GntR_C"/>
</dbReference>
<feature type="domain" description="HTH gntR-type" evidence="4">
    <location>
        <begin position="15"/>
        <end position="83"/>
    </location>
</feature>
<dbReference type="PRINTS" id="PR00035">
    <property type="entry name" value="HTHGNTR"/>
</dbReference>
<dbReference type="SUPFAM" id="SSF48008">
    <property type="entry name" value="GntR ligand-binding domain-like"/>
    <property type="match status" value="1"/>
</dbReference>
<dbReference type="CDD" id="cd07377">
    <property type="entry name" value="WHTH_GntR"/>
    <property type="match status" value="1"/>
</dbReference>
<dbReference type="InterPro" id="IPR036390">
    <property type="entry name" value="WH_DNA-bd_sf"/>
</dbReference>
<dbReference type="EMBL" id="LWSG01000045">
    <property type="protein sequence ID" value="OAS82555.1"/>
    <property type="molecule type" value="Genomic_DNA"/>
</dbReference>
<protein>
    <submittedName>
        <fullName evidence="5">GntR family transcriptional regulator</fullName>
    </submittedName>
</protein>
<evidence type="ECO:0000313" key="6">
    <source>
        <dbReference type="Proteomes" id="UP000078534"/>
    </source>
</evidence>
<dbReference type="InterPro" id="IPR036388">
    <property type="entry name" value="WH-like_DNA-bd_sf"/>
</dbReference>
<keyword evidence="3" id="KW-0804">Transcription</keyword>
<organism evidence="5 6">
    <name type="scientific">Metabacillus litoralis</name>
    <dbReference type="NCBI Taxonomy" id="152268"/>
    <lineage>
        <taxon>Bacteria</taxon>
        <taxon>Bacillati</taxon>
        <taxon>Bacillota</taxon>
        <taxon>Bacilli</taxon>
        <taxon>Bacillales</taxon>
        <taxon>Bacillaceae</taxon>
        <taxon>Metabacillus</taxon>
    </lineage>
</organism>
<evidence type="ECO:0000259" key="4">
    <source>
        <dbReference type="PROSITE" id="PS50949"/>
    </source>
</evidence>
<dbReference type="SUPFAM" id="SSF46785">
    <property type="entry name" value="Winged helix' DNA-binding domain"/>
    <property type="match status" value="1"/>
</dbReference>
<dbReference type="Pfam" id="PF00392">
    <property type="entry name" value="GntR"/>
    <property type="match status" value="1"/>
</dbReference>
<dbReference type="OrthoDB" id="9782299at2"/>
<dbReference type="RefSeq" id="WP_066340106.1">
    <property type="nucleotide sequence ID" value="NZ_LWSG01000045.1"/>
</dbReference>
<dbReference type="GO" id="GO:0003677">
    <property type="term" value="F:DNA binding"/>
    <property type="evidence" value="ECO:0007669"/>
    <property type="project" value="UniProtKB-KW"/>
</dbReference>
<dbReference type="STRING" id="152268.A6K24_12995"/>
<dbReference type="PANTHER" id="PTHR43537">
    <property type="entry name" value="TRANSCRIPTIONAL REGULATOR, GNTR FAMILY"/>
    <property type="match status" value="1"/>
</dbReference>
<dbReference type="Pfam" id="PF07729">
    <property type="entry name" value="FCD"/>
    <property type="match status" value="1"/>
</dbReference>
<dbReference type="Proteomes" id="UP000078534">
    <property type="component" value="Unassembled WGS sequence"/>
</dbReference>
<dbReference type="Gene3D" id="1.20.120.530">
    <property type="entry name" value="GntR ligand-binding domain-like"/>
    <property type="match status" value="1"/>
</dbReference>
<evidence type="ECO:0000256" key="1">
    <source>
        <dbReference type="ARBA" id="ARBA00023015"/>
    </source>
</evidence>
<evidence type="ECO:0000256" key="3">
    <source>
        <dbReference type="ARBA" id="ARBA00023163"/>
    </source>
</evidence>
<comment type="caution">
    <text evidence="5">The sequence shown here is derived from an EMBL/GenBank/DDBJ whole genome shotgun (WGS) entry which is preliminary data.</text>
</comment>
<dbReference type="AlphaFoldDB" id="A0A179SLJ4"/>
<keyword evidence="2" id="KW-0238">DNA-binding</keyword>
<accession>A0A179SLJ4</accession>
<name>A0A179SLJ4_9BACI</name>
<dbReference type="SMART" id="SM00895">
    <property type="entry name" value="FCD"/>
    <property type="match status" value="1"/>
</dbReference>
<keyword evidence="6" id="KW-1185">Reference proteome</keyword>
<dbReference type="InterPro" id="IPR000524">
    <property type="entry name" value="Tscrpt_reg_HTH_GntR"/>
</dbReference>
<keyword evidence="1" id="KW-0805">Transcription regulation</keyword>
<reference evidence="6" key="1">
    <citation type="submission" date="2016-04" db="EMBL/GenBank/DDBJ databases">
        <authorList>
            <person name="Lyu Z."/>
            <person name="Lyu W."/>
        </authorList>
    </citation>
    <scope>NUCLEOTIDE SEQUENCE [LARGE SCALE GENOMIC DNA]</scope>
    <source>
        <strain evidence="6">C44</strain>
    </source>
</reference>
<dbReference type="GO" id="GO:0003700">
    <property type="term" value="F:DNA-binding transcription factor activity"/>
    <property type="evidence" value="ECO:0007669"/>
    <property type="project" value="InterPro"/>
</dbReference>
<gene>
    <name evidence="5" type="ORF">A6K24_12995</name>
</gene>
<dbReference type="Gene3D" id="1.10.10.10">
    <property type="entry name" value="Winged helix-like DNA-binding domain superfamily/Winged helix DNA-binding domain"/>
    <property type="match status" value="1"/>
</dbReference>
<evidence type="ECO:0000313" key="5">
    <source>
        <dbReference type="EMBL" id="OAS82555.1"/>
    </source>
</evidence>
<sequence length="233" mass="26425">MKEVINVEIKSVNRKTLSKQVLDEIIDLLLSGQLKSGDRLPSELELMEMFDVSRSVIREALTSLESMGIVNRKTRNGTFFSEKIGSKPFSMMLALSAGNLPSIIETRLSLELGFVTLAAEKITDKELDQLKQTIDAMSSATSDYTEIDKEFHKIIAHSASNPLLEGVITPLLNLYDRTLEQIPNRHRDSKATIQQHIDIYEALKKRDPIQSSTAMYRHLDYVRKKVLMNLNDM</sequence>
<dbReference type="InterPro" id="IPR008920">
    <property type="entry name" value="TF_FadR/GntR_C"/>
</dbReference>